<keyword evidence="7" id="KW-0560">Oxidoreductase</keyword>
<evidence type="ECO:0000259" key="14">
    <source>
        <dbReference type="PROSITE" id="PS51384"/>
    </source>
</evidence>
<dbReference type="InterPro" id="IPR013112">
    <property type="entry name" value="FAD-bd_8"/>
</dbReference>
<keyword evidence="3" id="KW-0813">Transport</keyword>
<dbReference type="Gene3D" id="3.40.50.80">
    <property type="entry name" value="Nucleotide-binding domain of ferredoxin-NADP reductase (FNR) module"/>
    <property type="match status" value="1"/>
</dbReference>
<dbReference type="CDD" id="cd06186">
    <property type="entry name" value="NOX_Duox_like_FAD_NADP"/>
    <property type="match status" value="1"/>
</dbReference>
<feature type="region of interest" description="Disordered" evidence="11">
    <location>
        <begin position="234"/>
        <end position="260"/>
    </location>
</feature>
<feature type="compositionally biased region" description="Polar residues" evidence="11">
    <location>
        <begin position="623"/>
        <end position="636"/>
    </location>
</feature>
<feature type="signal peptide" evidence="13">
    <location>
        <begin position="1"/>
        <end position="28"/>
    </location>
</feature>
<evidence type="ECO:0000256" key="7">
    <source>
        <dbReference type="ARBA" id="ARBA00023002"/>
    </source>
</evidence>
<keyword evidence="6 12" id="KW-1133">Transmembrane helix</keyword>
<dbReference type="Pfam" id="PF01794">
    <property type="entry name" value="Ferric_reduct"/>
    <property type="match status" value="1"/>
</dbReference>
<evidence type="ECO:0000313" key="16">
    <source>
        <dbReference type="Proteomes" id="UP001642406"/>
    </source>
</evidence>
<dbReference type="InterPro" id="IPR017927">
    <property type="entry name" value="FAD-bd_FR_type"/>
</dbReference>
<keyword evidence="16" id="KW-1185">Reference proteome</keyword>
<evidence type="ECO:0000256" key="13">
    <source>
        <dbReference type="SAM" id="SignalP"/>
    </source>
</evidence>
<evidence type="ECO:0000256" key="12">
    <source>
        <dbReference type="SAM" id="Phobius"/>
    </source>
</evidence>
<evidence type="ECO:0000256" key="8">
    <source>
        <dbReference type="ARBA" id="ARBA00023065"/>
    </source>
</evidence>
<keyword evidence="13" id="KW-0732">Signal</keyword>
<keyword evidence="10" id="KW-0325">Glycoprotein</keyword>
<feature type="compositionally biased region" description="Polar residues" evidence="11">
    <location>
        <begin position="644"/>
        <end position="656"/>
    </location>
</feature>
<feature type="domain" description="FAD-binding FR-type" evidence="14">
    <location>
        <begin position="503"/>
        <end position="745"/>
    </location>
</feature>
<protein>
    <recommendedName>
        <fullName evidence="14">FAD-binding FR-type domain-containing protein</fullName>
    </recommendedName>
</protein>
<name>A0ABP0B0N8_9PEZI</name>
<evidence type="ECO:0000256" key="1">
    <source>
        <dbReference type="ARBA" id="ARBA00004141"/>
    </source>
</evidence>
<evidence type="ECO:0000256" key="4">
    <source>
        <dbReference type="ARBA" id="ARBA00022692"/>
    </source>
</evidence>
<evidence type="ECO:0000256" key="11">
    <source>
        <dbReference type="SAM" id="MobiDB-lite"/>
    </source>
</evidence>
<dbReference type="SUPFAM" id="SSF52343">
    <property type="entry name" value="Ferredoxin reductase-like, C-terminal NADP-linked domain"/>
    <property type="match status" value="1"/>
</dbReference>
<accession>A0ABP0B0N8</accession>
<dbReference type="PANTHER" id="PTHR32361:SF9">
    <property type="entry name" value="FERRIC REDUCTASE TRANSMEMBRANE COMPONENT 3-RELATED"/>
    <property type="match status" value="1"/>
</dbReference>
<feature type="transmembrane region" description="Helical" evidence="12">
    <location>
        <begin position="433"/>
        <end position="454"/>
    </location>
</feature>
<feature type="compositionally biased region" description="Low complexity" evidence="11">
    <location>
        <begin position="657"/>
        <end position="678"/>
    </location>
</feature>
<evidence type="ECO:0000256" key="10">
    <source>
        <dbReference type="ARBA" id="ARBA00023180"/>
    </source>
</evidence>
<feature type="compositionally biased region" description="Acidic residues" evidence="11">
    <location>
        <begin position="246"/>
        <end position="260"/>
    </location>
</feature>
<feature type="compositionally biased region" description="Basic and acidic residues" evidence="11">
    <location>
        <begin position="875"/>
        <end position="887"/>
    </location>
</feature>
<feature type="region of interest" description="Disordered" evidence="11">
    <location>
        <begin position="579"/>
        <end position="678"/>
    </location>
</feature>
<dbReference type="SFLD" id="SFLDS00052">
    <property type="entry name" value="Ferric_Reductase_Domain"/>
    <property type="match status" value="1"/>
</dbReference>
<comment type="similarity">
    <text evidence="2">Belongs to the ferric reductase (FRE) family.</text>
</comment>
<organism evidence="15 16">
    <name type="scientific">Sporothrix bragantina</name>
    <dbReference type="NCBI Taxonomy" id="671064"/>
    <lineage>
        <taxon>Eukaryota</taxon>
        <taxon>Fungi</taxon>
        <taxon>Dikarya</taxon>
        <taxon>Ascomycota</taxon>
        <taxon>Pezizomycotina</taxon>
        <taxon>Sordariomycetes</taxon>
        <taxon>Sordariomycetidae</taxon>
        <taxon>Ophiostomatales</taxon>
        <taxon>Ophiostomataceae</taxon>
        <taxon>Sporothrix</taxon>
    </lineage>
</organism>
<dbReference type="EMBL" id="CAWUHC010000009">
    <property type="protein sequence ID" value="CAK7213123.1"/>
    <property type="molecule type" value="Genomic_DNA"/>
</dbReference>
<keyword evidence="8" id="KW-0406">Ion transport</keyword>
<dbReference type="Proteomes" id="UP001642406">
    <property type="component" value="Unassembled WGS sequence"/>
</dbReference>
<keyword evidence="9 12" id="KW-0472">Membrane</keyword>
<dbReference type="InterPro" id="IPR051410">
    <property type="entry name" value="Ferric/Cupric_Reductase"/>
</dbReference>
<evidence type="ECO:0000313" key="15">
    <source>
        <dbReference type="EMBL" id="CAK7213123.1"/>
    </source>
</evidence>
<dbReference type="PROSITE" id="PS51384">
    <property type="entry name" value="FAD_FR"/>
    <property type="match status" value="1"/>
</dbReference>
<keyword evidence="4 12" id="KW-0812">Transmembrane</keyword>
<dbReference type="Pfam" id="PF08030">
    <property type="entry name" value="NAD_binding_6"/>
    <property type="match status" value="1"/>
</dbReference>
<dbReference type="PANTHER" id="PTHR32361">
    <property type="entry name" value="FERRIC/CUPRIC REDUCTASE TRANSMEMBRANE COMPONENT"/>
    <property type="match status" value="1"/>
</dbReference>
<feature type="chain" id="PRO_5045784108" description="FAD-binding FR-type domain-containing protein" evidence="13">
    <location>
        <begin position="29"/>
        <end position="966"/>
    </location>
</feature>
<dbReference type="InterPro" id="IPR039261">
    <property type="entry name" value="FNR_nucleotide-bd"/>
</dbReference>
<keyword evidence="5" id="KW-0249">Electron transport</keyword>
<feature type="transmembrane region" description="Helical" evidence="12">
    <location>
        <begin position="197"/>
        <end position="219"/>
    </location>
</feature>
<evidence type="ECO:0000256" key="9">
    <source>
        <dbReference type="ARBA" id="ARBA00023136"/>
    </source>
</evidence>
<gene>
    <name evidence="15" type="ORF">SBRCBS47491_001695</name>
</gene>
<feature type="transmembrane region" description="Helical" evidence="12">
    <location>
        <begin position="315"/>
        <end position="335"/>
    </location>
</feature>
<evidence type="ECO:0000256" key="6">
    <source>
        <dbReference type="ARBA" id="ARBA00022989"/>
    </source>
</evidence>
<dbReference type="InterPro" id="IPR013121">
    <property type="entry name" value="Fe_red_NAD-bd_6"/>
</dbReference>
<evidence type="ECO:0000256" key="2">
    <source>
        <dbReference type="ARBA" id="ARBA00006278"/>
    </source>
</evidence>
<dbReference type="Pfam" id="PF08022">
    <property type="entry name" value="FAD_binding_8"/>
    <property type="match status" value="1"/>
</dbReference>
<comment type="subcellular location">
    <subcellularLocation>
        <location evidence="1">Membrane</location>
        <topology evidence="1">Multi-pass membrane protein</topology>
    </subcellularLocation>
</comment>
<dbReference type="InterPro" id="IPR013130">
    <property type="entry name" value="Fe3_Rdtase_TM_dom"/>
</dbReference>
<feature type="transmembrane region" description="Helical" evidence="12">
    <location>
        <begin position="461"/>
        <end position="484"/>
    </location>
</feature>
<comment type="caution">
    <text evidence="15">The sequence shown here is derived from an EMBL/GenBank/DDBJ whole genome shotgun (WGS) entry which is preliminary data.</text>
</comment>
<feature type="region of interest" description="Disordered" evidence="11">
    <location>
        <begin position="854"/>
        <end position="887"/>
    </location>
</feature>
<proteinExistence type="inferred from homology"/>
<sequence>MKRRKSSDRALLPLVFLAAAAWATGTAAHVSPIDEADMITSPRHIGHSGLPLSRAPVVERADSEICFRACLLAISEPFFTDLLEGSSFRNKACYSNYTQASMYLCLHGYCSDGRGLDGLEHLNETCIYSGQAPLPTMDDMMADFPPDKLIQMRQLQRSECNPDTRLDEAVILSQQLYENSYDTLADLVYVRTRHHTYAGAMALFWAVVILYGTANRMFMTIAQKIRRRRNHLAPTVGRQTPGYQPVDEEDDDDMDEYQEGDDSFGQKHTYAEAGHSLARQPRVWVQRHLTTPATFGQKTSQDFGWYTVPPRIQTITIAIFVIINILASTFGYRAFTGNMYWATITQQLLRYVSDRTGVISFVNFPLIWLFGMRNNVLLWLTGWDFGTYNNFHRWVARVATVEAIVHSIGYTLLVCRDGGGWAEFARWWRRFFWWTGGVATICMSLLLGFSLFYLRRNMYEVFLVVHIVFSIFILFGMLFHVSIFHGAYDFFFWSSLIIWVSDRFMRAIRIVAFNPLFWTTRAKATYDPNSNIVRVVVPYTSSFYQPKPGTYYYLHVLNDKRFWESHPFTVATVTTLNKSVGDDDTPIGKRRRSQPQALELDDQSDVQSERGSVMGDGDAVSAESPTLQVDQDTSESAGLLHNGNYGSTQSHNPYQQRPSSSHTAATSRSIASSSAVPPPAHAASAMTFLIRPYDSFTGRLRDKAAAAANPGYSSVDFSAGYAPSQPAPANLRVLVDGPYGHAQRFDDDYDSLLFVVGGSGIVVPLSHLTGLGRDHTLSPNSHRRLKSIRIVWAVREAEFAAEVLREDLQDVFNNDDEGNGCTKVTLDIHVTRSKPFVIGDAIDDEILADDIGEVESNNDNDDIASRPSVTISHRPSKDLPRSIDDSPFEHPLPRAVRVLYERPDVRGEVECAAKRGRKGPNGPNRKLGVIACGPGRMADEARRAVVDVLGRRGTGNIDYLEESFQW</sequence>
<evidence type="ECO:0000256" key="3">
    <source>
        <dbReference type="ARBA" id="ARBA00022448"/>
    </source>
</evidence>
<reference evidence="15 16" key="1">
    <citation type="submission" date="2024-01" db="EMBL/GenBank/DDBJ databases">
        <authorList>
            <person name="Allen C."/>
            <person name="Tagirdzhanova G."/>
        </authorList>
    </citation>
    <scope>NUCLEOTIDE SEQUENCE [LARGE SCALE GENOMIC DNA]</scope>
</reference>
<feature type="transmembrane region" description="Helical" evidence="12">
    <location>
        <begin position="355"/>
        <end position="373"/>
    </location>
</feature>
<evidence type="ECO:0000256" key="5">
    <source>
        <dbReference type="ARBA" id="ARBA00022982"/>
    </source>
</evidence>